<dbReference type="AlphaFoldDB" id="A0AAE3B038"/>
<sequence length="207" mass="23798">MKNYLNYQSSEYDCGSVSITNGIRYLFDREEISPDILKCIMLYTMDTYNEQGQPCRHGTSAAAMRFVGSWLNQLAAVRSFPIQTQFLFGNDVTLSPDSEISQALLHGAAVVLRLFLEVPHYVLLTGISRDEVFFFDPYYEEEGTPEFDAEYYAKGIRFIYDQPKCANRAVSLERINRLSHGYYELGEFSCREALLMFRTSGECEWNA</sequence>
<proteinExistence type="predicted"/>
<evidence type="ECO:0000313" key="1">
    <source>
        <dbReference type="EMBL" id="MCC2168852.1"/>
    </source>
</evidence>
<dbReference type="Proteomes" id="UP001199355">
    <property type="component" value="Unassembled WGS sequence"/>
</dbReference>
<accession>A0AAE3B038</accession>
<gene>
    <name evidence="1" type="ORF">LKD45_14360</name>
</gene>
<organism evidence="1 2">
    <name type="scientific">Gallintestinimicrobium propionicum</name>
    <dbReference type="NCBI Taxonomy" id="2981770"/>
    <lineage>
        <taxon>Bacteria</taxon>
        <taxon>Bacillati</taxon>
        <taxon>Bacillota</taxon>
        <taxon>Clostridia</taxon>
        <taxon>Lachnospirales</taxon>
        <taxon>Lachnospiraceae</taxon>
        <taxon>Gallintestinimicrobium</taxon>
    </lineage>
</organism>
<keyword evidence="2" id="KW-1185">Reference proteome</keyword>
<reference evidence="1 2" key="1">
    <citation type="submission" date="2021-10" db="EMBL/GenBank/DDBJ databases">
        <title>Anaerobic single-cell dispensing facilitates the cultivation of human gut bacteria.</title>
        <authorList>
            <person name="Afrizal A."/>
        </authorList>
    </citation>
    <scope>NUCLEOTIDE SEQUENCE [LARGE SCALE GENOMIC DNA]</scope>
    <source>
        <strain evidence="1 2">CLA-AA-H244</strain>
    </source>
</reference>
<protein>
    <submittedName>
        <fullName evidence="1">Peptidase C39</fullName>
    </submittedName>
</protein>
<name>A0AAE3B038_9FIRM</name>
<dbReference type="EMBL" id="JAJEQF010000049">
    <property type="protein sequence ID" value="MCC2168852.1"/>
    <property type="molecule type" value="Genomic_DNA"/>
</dbReference>
<comment type="caution">
    <text evidence="1">The sequence shown here is derived from an EMBL/GenBank/DDBJ whole genome shotgun (WGS) entry which is preliminary data.</text>
</comment>
<dbReference type="RefSeq" id="WP_021916243.1">
    <property type="nucleotide sequence ID" value="NZ_JAJEQF010000049.1"/>
</dbReference>
<evidence type="ECO:0000313" key="2">
    <source>
        <dbReference type="Proteomes" id="UP001199355"/>
    </source>
</evidence>